<feature type="signal peptide" evidence="6">
    <location>
        <begin position="1"/>
        <end position="20"/>
    </location>
</feature>
<accession>A8NG29</accession>
<dbReference type="STRING" id="240176.A8NG29"/>
<comment type="similarity">
    <text evidence="2 6">Belongs to the fungal hydrophobin family.</text>
</comment>
<dbReference type="HOGENOM" id="CLU_1777336_0_0_1"/>
<evidence type="ECO:0000313" key="8">
    <source>
        <dbReference type="EMBL" id="EAU88395.2"/>
    </source>
</evidence>
<dbReference type="EMBL" id="AACS02000002">
    <property type="protein sequence ID" value="EAU88395.2"/>
    <property type="molecule type" value="Genomic_DNA"/>
</dbReference>
<organism evidence="8 9">
    <name type="scientific">Coprinopsis cinerea (strain Okayama-7 / 130 / ATCC MYA-4618 / FGSC 9003)</name>
    <name type="common">Inky cap fungus</name>
    <name type="synonym">Hormographiella aspergillata</name>
    <dbReference type="NCBI Taxonomy" id="240176"/>
    <lineage>
        <taxon>Eukaryota</taxon>
        <taxon>Fungi</taxon>
        <taxon>Dikarya</taxon>
        <taxon>Basidiomycota</taxon>
        <taxon>Agaricomycotina</taxon>
        <taxon>Agaricomycetes</taxon>
        <taxon>Agaricomycetidae</taxon>
        <taxon>Agaricales</taxon>
        <taxon>Agaricineae</taxon>
        <taxon>Psathyrellaceae</taxon>
        <taxon>Coprinopsis</taxon>
    </lineage>
</organism>
<evidence type="ECO:0000313" key="9">
    <source>
        <dbReference type="Proteomes" id="UP000001861"/>
    </source>
</evidence>
<keyword evidence="4 6" id="KW-0964">Secreted</keyword>
<dbReference type="InterPro" id="IPR001338">
    <property type="entry name" value="Class_I_Hydrophobin"/>
</dbReference>
<proteinExistence type="inferred from homology"/>
<evidence type="ECO:0000256" key="1">
    <source>
        <dbReference type="ARBA" id="ARBA00004191"/>
    </source>
</evidence>
<evidence type="ECO:0000256" key="7">
    <source>
        <dbReference type="SAM" id="MobiDB-lite"/>
    </source>
</evidence>
<dbReference type="GeneID" id="6009957"/>
<dbReference type="GO" id="GO:0005199">
    <property type="term" value="F:structural constituent of cell wall"/>
    <property type="evidence" value="ECO:0007669"/>
    <property type="project" value="InterPro"/>
</dbReference>
<evidence type="ECO:0000256" key="5">
    <source>
        <dbReference type="ARBA" id="ARBA00023157"/>
    </source>
</evidence>
<dbReference type="VEuPathDB" id="FungiDB:CC1G_05161"/>
<keyword evidence="6" id="KW-0732">Signal</keyword>
<evidence type="ECO:0000256" key="4">
    <source>
        <dbReference type="ARBA" id="ARBA00022525"/>
    </source>
</evidence>
<dbReference type="InParanoid" id="A8NG29"/>
<keyword evidence="3 6" id="KW-0134">Cell wall</keyword>
<reference evidence="8 9" key="1">
    <citation type="journal article" date="2010" name="Proc. Natl. Acad. Sci. U.S.A.">
        <title>Insights into evolution of multicellular fungi from the assembled chromosomes of the mushroom Coprinopsis cinerea (Coprinus cinereus).</title>
        <authorList>
            <person name="Stajich J.E."/>
            <person name="Wilke S.K."/>
            <person name="Ahren D."/>
            <person name="Au C.H."/>
            <person name="Birren B.W."/>
            <person name="Borodovsky M."/>
            <person name="Burns C."/>
            <person name="Canback B."/>
            <person name="Casselton L.A."/>
            <person name="Cheng C.K."/>
            <person name="Deng J."/>
            <person name="Dietrich F.S."/>
            <person name="Fargo D.C."/>
            <person name="Farman M.L."/>
            <person name="Gathman A.C."/>
            <person name="Goldberg J."/>
            <person name="Guigo R."/>
            <person name="Hoegger P.J."/>
            <person name="Hooker J.B."/>
            <person name="Huggins A."/>
            <person name="James T.Y."/>
            <person name="Kamada T."/>
            <person name="Kilaru S."/>
            <person name="Kodira C."/>
            <person name="Kues U."/>
            <person name="Kupfer D."/>
            <person name="Kwan H.S."/>
            <person name="Lomsadze A."/>
            <person name="Li W."/>
            <person name="Lilly W.W."/>
            <person name="Ma L.J."/>
            <person name="Mackey A.J."/>
            <person name="Manning G."/>
            <person name="Martin F."/>
            <person name="Muraguchi H."/>
            <person name="Natvig D.O."/>
            <person name="Palmerini H."/>
            <person name="Ramesh M.A."/>
            <person name="Rehmeyer C.J."/>
            <person name="Roe B.A."/>
            <person name="Shenoy N."/>
            <person name="Stanke M."/>
            <person name="Ter-Hovhannisyan V."/>
            <person name="Tunlid A."/>
            <person name="Velagapudi R."/>
            <person name="Vision T.J."/>
            <person name="Zeng Q."/>
            <person name="Zolan M.E."/>
            <person name="Pukkila P.J."/>
        </authorList>
    </citation>
    <scope>NUCLEOTIDE SEQUENCE [LARGE SCALE GENOMIC DNA]</scope>
    <source>
        <strain evidence="9">Okayama-7 / 130 / ATCC MYA-4618 / FGSC 9003</strain>
    </source>
</reference>
<dbReference type="Pfam" id="PF01185">
    <property type="entry name" value="Hydrophobin"/>
    <property type="match status" value="1"/>
</dbReference>
<comment type="caution">
    <text evidence="8">The sequence shown here is derived from an EMBL/GenBank/DDBJ whole genome shotgun (WGS) entry which is preliminary data.</text>
</comment>
<keyword evidence="5 6" id="KW-1015">Disulfide bond</keyword>
<dbReference type="AlphaFoldDB" id="A8NG29"/>
<dbReference type="OrthoDB" id="4225815at2759"/>
<dbReference type="OMA" id="NANTLMD"/>
<feature type="region of interest" description="Disordered" evidence="7">
    <location>
        <begin position="30"/>
        <end position="59"/>
    </location>
</feature>
<protein>
    <recommendedName>
        <fullName evidence="6">Hydrophobin</fullName>
    </recommendedName>
</protein>
<dbReference type="GO" id="GO:0009277">
    <property type="term" value="C:fungal-type cell wall"/>
    <property type="evidence" value="ECO:0007669"/>
    <property type="project" value="InterPro"/>
</dbReference>
<evidence type="ECO:0000256" key="3">
    <source>
        <dbReference type="ARBA" id="ARBA00022512"/>
    </source>
</evidence>
<name>A8NG29_COPC7</name>
<comment type="subcellular location">
    <subcellularLocation>
        <location evidence="1 6">Secreted</location>
        <location evidence="1 6">Cell wall</location>
    </subcellularLocation>
</comment>
<sequence length="143" mass="14891">MKATTFFVTLFTLLFTLVLAVPQGGPNAQRLARGLPPLPPVRRSPTFGSPRPAPSPVPTNQCSAGAKVQCCYEVTTARNPLVSILLEALGIDIPADTPIGKGCKAGSDRTQCFLPGMKKLCCNATGPAFGLFAVGCTPYPGSN</sequence>
<dbReference type="Proteomes" id="UP000001861">
    <property type="component" value="Unassembled WGS sequence"/>
</dbReference>
<feature type="chain" id="PRO_5013985512" description="Hydrophobin" evidence="6">
    <location>
        <begin position="21"/>
        <end position="143"/>
    </location>
</feature>
<dbReference type="KEGG" id="cci:CC1G_05161"/>
<evidence type="ECO:0000256" key="2">
    <source>
        <dbReference type="ARBA" id="ARBA00010446"/>
    </source>
</evidence>
<evidence type="ECO:0000256" key="6">
    <source>
        <dbReference type="RuleBase" id="RU365009"/>
    </source>
</evidence>
<gene>
    <name evidence="8" type="ORF">CC1G_05161</name>
</gene>
<keyword evidence="9" id="KW-1185">Reference proteome</keyword>
<dbReference type="RefSeq" id="XP_001833461.2">
    <property type="nucleotide sequence ID" value="XM_001833409.2"/>
</dbReference>